<evidence type="ECO:0000313" key="3">
    <source>
        <dbReference type="Proteomes" id="UP000076660"/>
    </source>
</evidence>
<keyword evidence="1" id="KW-0560">Oxidoreductase</keyword>
<dbReference type="InterPro" id="IPR036188">
    <property type="entry name" value="FAD/NAD-bd_sf"/>
</dbReference>
<dbReference type="EMBL" id="LQMT02000005">
    <property type="protein sequence ID" value="ONF74397.1"/>
    <property type="molecule type" value="Genomic_DNA"/>
</dbReference>
<dbReference type="InterPro" id="IPR050982">
    <property type="entry name" value="Auxin_biosynth/cation_transpt"/>
</dbReference>
<dbReference type="RefSeq" id="WP_063276294.1">
    <property type="nucleotide sequence ID" value="NZ_LQMT02000005.1"/>
</dbReference>
<comment type="caution">
    <text evidence="2">The sequence shown here is derived from an EMBL/GenBank/DDBJ whole genome shotgun (WGS) entry which is preliminary data.</text>
</comment>
<proteinExistence type="predicted"/>
<accession>A0A1W2M2X2</accession>
<dbReference type="Gene3D" id="3.50.50.60">
    <property type="entry name" value="FAD/NAD(P)-binding domain"/>
    <property type="match status" value="1"/>
</dbReference>
<dbReference type="PRINTS" id="PR00469">
    <property type="entry name" value="PNDRDTASEII"/>
</dbReference>
<dbReference type="AlphaFoldDB" id="A0A1W2M2X2"/>
<dbReference type="Proteomes" id="UP000076660">
    <property type="component" value="Unassembled WGS sequence"/>
</dbReference>
<dbReference type="SUPFAM" id="SSF51905">
    <property type="entry name" value="FAD/NAD(P)-binding domain"/>
    <property type="match status" value="2"/>
</dbReference>
<sequence length="366" mass="39514">MNTYDVAVVGGGQAGLAMGRELAETGLDFVILDEGHAVGHTWRDRWTSLRLFTPARYAALPGLPFPADPESYPGKDQVADYLAAYAAGIISGGLPVRSGTTVSAMTRAGHSFDLTTTTGPLRARQVVVATGPFQKPVIPACATGFAFEVLQYHSSTYRDPAPFRGKRVLVVGGGNSGFQIAAELATAPAAGPITLTIGTRNASVPQRILGRDLFWWQTHTGLITAPATSRRGRWMRRGEGTVIGHNRKSLARHGVTFRPRLLQAHGHTAVFADGRSADVDAVIWATGFRQDHTWIHIPDALDDGRLRHDGGLTPVDGLYVLGLPWQRTAGSALLGFVGHDAAHLARHIRERHRRTAVHRPAEFREG</sequence>
<protein>
    <recommendedName>
        <fullName evidence="4">Flavoprotein involved in K+ transport</fullName>
    </recommendedName>
</protein>
<evidence type="ECO:0000313" key="2">
    <source>
        <dbReference type="EMBL" id="ONF74397.1"/>
    </source>
</evidence>
<dbReference type="PANTHER" id="PTHR43539:SF78">
    <property type="entry name" value="FLAVIN-CONTAINING MONOOXYGENASE"/>
    <property type="match status" value="1"/>
</dbReference>
<evidence type="ECO:0008006" key="4">
    <source>
        <dbReference type="Google" id="ProtNLM"/>
    </source>
</evidence>
<dbReference type="GO" id="GO:0050660">
    <property type="term" value="F:flavin adenine dinucleotide binding"/>
    <property type="evidence" value="ECO:0007669"/>
    <property type="project" value="TreeGrafter"/>
</dbReference>
<dbReference type="PRINTS" id="PR00368">
    <property type="entry name" value="FADPNR"/>
</dbReference>
<organism evidence="2 3">
    <name type="scientific">Amycolatopsis keratiniphila subsp. keratiniphila</name>
    <dbReference type="NCBI Taxonomy" id="227715"/>
    <lineage>
        <taxon>Bacteria</taxon>
        <taxon>Bacillati</taxon>
        <taxon>Actinomycetota</taxon>
        <taxon>Actinomycetes</taxon>
        <taxon>Pseudonocardiales</taxon>
        <taxon>Pseudonocardiaceae</taxon>
        <taxon>Amycolatopsis</taxon>
        <taxon>Amycolatopsis japonica group</taxon>
    </lineage>
</organism>
<reference evidence="2 3" key="1">
    <citation type="submission" date="2016-12" db="EMBL/GenBank/DDBJ databases">
        <title>Amycolatopsis keratiniphila subsp. keratiniphila genome sequencing and assembly.</title>
        <authorList>
            <person name="Mayilraj S."/>
            <person name="Kaur N."/>
        </authorList>
    </citation>
    <scope>NUCLEOTIDE SEQUENCE [LARGE SCALE GENOMIC DNA]</scope>
    <source>
        <strain evidence="2 3">DSM 44409</strain>
    </source>
</reference>
<gene>
    <name evidence="2" type="ORF">AVR91_0203685</name>
</gene>
<evidence type="ECO:0000256" key="1">
    <source>
        <dbReference type="ARBA" id="ARBA00023002"/>
    </source>
</evidence>
<dbReference type="PANTHER" id="PTHR43539">
    <property type="entry name" value="FLAVIN-BINDING MONOOXYGENASE-LIKE PROTEIN (AFU_ORTHOLOGUE AFUA_4G09220)"/>
    <property type="match status" value="1"/>
</dbReference>
<dbReference type="GO" id="GO:0004497">
    <property type="term" value="F:monooxygenase activity"/>
    <property type="evidence" value="ECO:0007669"/>
    <property type="project" value="TreeGrafter"/>
</dbReference>
<dbReference type="Pfam" id="PF13738">
    <property type="entry name" value="Pyr_redox_3"/>
    <property type="match status" value="1"/>
</dbReference>
<name>A0A1W2M2X2_9PSEU</name>